<reference evidence="1 2" key="1">
    <citation type="submission" date="2018-03" db="EMBL/GenBank/DDBJ databases">
        <title>Genomic Encyclopedia of Archaeal and Bacterial Type Strains, Phase II (KMG-II): from individual species to whole genera.</title>
        <authorList>
            <person name="Goeker M."/>
        </authorList>
    </citation>
    <scope>NUCLEOTIDE SEQUENCE [LARGE SCALE GENOMIC DNA]</scope>
    <source>
        <strain evidence="1 2">DSM 45312</strain>
    </source>
</reference>
<gene>
    <name evidence="1" type="ORF">CLV63_113187</name>
</gene>
<dbReference type="OrthoDB" id="4522476at2"/>
<comment type="caution">
    <text evidence="1">The sequence shown here is derived from an EMBL/GenBank/DDBJ whole genome shotgun (WGS) entry which is preliminary data.</text>
</comment>
<dbReference type="SUPFAM" id="SSF48452">
    <property type="entry name" value="TPR-like"/>
    <property type="match status" value="1"/>
</dbReference>
<dbReference type="AlphaFoldDB" id="A0A2P8DFM2"/>
<name>A0A2P8DFM2_9ACTN</name>
<dbReference type="EMBL" id="PYGA01000013">
    <property type="protein sequence ID" value="PSK96024.1"/>
    <property type="molecule type" value="Genomic_DNA"/>
</dbReference>
<keyword evidence="2" id="KW-1185">Reference proteome</keyword>
<evidence type="ECO:0000313" key="2">
    <source>
        <dbReference type="Proteomes" id="UP000240542"/>
    </source>
</evidence>
<accession>A0A2P8DFM2</accession>
<evidence type="ECO:0008006" key="3">
    <source>
        <dbReference type="Google" id="ProtNLM"/>
    </source>
</evidence>
<dbReference type="InterPro" id="IPR011990">
    <property type="entry name" value="TPR-like_helical_dom_sf"/>
</dbReference>
<dbReference type="Gene3D" id="1.25.40.10">
    <property type="entry name" value="Tetratricopeptide repeat domain"/>
    <property type="match status" value="1"/>
</dbReference>
<dbReference type="Proteomes" id="UP000240542">
    <property type="component" value="Unassembled WGS sequence"/>
</dbReference>
<protein>
    <recommendedName>
        <fullName evidence="3">HTH cro/C1-type domain-containing protein</fullName>
    </recommendedName>
</protein>
<evidence type="ECO:0000313" key="1">
    <source>
        <dbReference type="EMBL" id="PSK96024.1"/>
    </source>
</evidence>
<proteinExistence type="predicted"/>
<organism evidence="1 2">
    <name type="scientific">Murinocardiopsis flavida</name>
    <dbReference type="NCBI Taxonomy" id="645275"/>
    <lineage>
        <taxon>Bacteria</taxon>
        <taxon>Bacillati</taxon>
        <taxon>Actinomycetota</taxon>
        <taxon>Actinomycetes</taxon>
        <taxon>Streptosporangiales</taxon>
        <taxon>Nocardiopsidaceae</taxon>
        <taxon>Murinocardiopsis</taxon>
    </lineage>
</organism>
<sequence length="369" mass="40232">MAATPLRAARELRGWTQDQVIARLRRATNESLPAATSLTRQLSRWENGATVGQFYGRLLCQVFEAPPDALGLSAPLSSTQDARIPELQDRIPFSNPDAELVGIFESQTQNFRLLDRRLGAAHLLPQTEQHVAQMENILRYSMPGSARSAIARALAEASSLTAWQALDSGHLDKAWKHYEIAKSAARECESPAVLAHVTAEQTYTLLDNGYDDEALQLVRHAHQQAPRKLPGLLRAWLFAAEGEALAVVGDGDAARKAMDAAARYLPDDPEDPELPFLMLNETHLARWRGNCLARLGADEALDDLTSALSGIEDGSLGRAEAGLQVDLAMTFQARGEVDEAQKHAQRAAELAGRTGSARQRARIAKLLAP</sequence>